<dbReference type="OrthoDB" id="1721884at2759"/>
<feature type="chain" id="PRO_5012631636" description="ATP-dependent Clp protease proteolytic subunit" evidence="5">
    <location>
        <begin position="29"/>
        <end position="478"/>
    </location>
</feature>
<keyword evidence="5" id="KW-0732">Signal</keyword>
<feature type="region of interest" description="Disordered" evidence="4">
    <location>
        <begin position="232"/>
        <end position="257"/>
    </location>
</feature>
<dbReference type="STRING" id="94643.A0A2A9ML00"/>
<dbReference type="SUPFAM" id="SSF52096">
    <property type="entry name" value="ClpP/crotonase"/>
    <property type="match status" value="2"/>
</dbReference>
<dbReference type="PRINTS" id="PR00127">
    <property type="entry name" value="CLPPROTEASEP"/>
</dbReference>
<sequence length="478" mass="51683">MTGRHRMAFLPPLLLCVALFSTLPSCSRLSSAARSPLRPAFPLSAVPRLSTAFVLPCFSASPLTRGFPCSPGAWRGPPSSCVLSSTRWRGRQERALRRFAASQRDQKIVWNSHPVLPLLPLAEPRERRSRLGMADAEATGAVASAAAAQLDLPSFFLRRRVLFLLAPLTDALAASLCAQLLLLAGAAPSALSVAERGQFASCRCGDAFRSGGQAICDAESTPFLASIFPQSPRLHGPQRPASLASNRGEERREEGENVLARPPVELLVNCPGGSVTGALALLDLFQTLPYEVHTTCLGQAAGVAALLLAAGTPGRRRAFPLARISLRQIEGRLEGQAEEIEQETAEVDAVQRLSYRRLAAFCNRRPPRGTEEGDKDATGEETREGIDKEEEAGFSSDVRLQMAGGGERTACARGHRADAPPGDAMREMTRGKTESDIQRDCENGMFLSAHEAVRYGLIDEVISPSRYRELREYGDRAE</sequence>
<dbReference type="InterPro" id="IPR029045">
    <property type="entry name" value="ClpP/crotonase-like_dom_sf"/>
</dbReference>
<dbReference type="RefSeq" id="XP_029220316.1">
    <property type="nucleotide sequence ID" value="XM_029362950.1"/>
</dbReference>
<comment type="caution">
    <text evidence="6">The sequence shown here is derived from an EMBL/GenBank/DDBJ whole genome shotgun (WGS) entry which is preliminary data.</text>
</comment>
<dbReference type="PANTHER" id="PTHR10381:SF11">
    <property type="entry name" value="ATP-DEPENDENT CLP PROTEASE PROTEOLYTIC SUBUNIT, MITOCHONDRIAL"/>
    <property type="match status" value="1"/>
</dbReference>
<evidence type="ECO:0000313" key="6">
    <source>
        <dbReference type="EMBL" id="PFH36307.1"/>
    </source>
</evidence>
<organism evidence="6 7">
    <name type="scientific">Besnoitia besnoiti</name>
    <name type="common">Apicomplexan protozoan</name>
    <dbReference type="NCBI Taxonomy" id="94643"/>
    <lineage>
        <taxon>Eukaryota</taxon>
        <taxon>Sar</taxon>
        <taxon>Alveolata</taxon>
        <taxon>Apicomplexa</taxon>
        <taxon>Conoidasida</taxon>
        <taxon>Coccidia</taxon>
        <taxon>Eucoccidiorida</taxon>
        <taxon>Eimeriorina</taxon>
        <taxon>Sarcocystidae</taxon>
        <taxon>Besnoitia</taxon>
    </lineage>
</organism>
<evidence type="ECO:0000256" key="3">
    <source>
        <dbReference type="SAM" id="Coils"/>
    </source>
</evidence>
<feature type="compositionally biased region" description="Basic and acidic residues" evidence="4">
    <location>
        <begin position="368"/>
        <end position="386"/>
    </location>
</feature>
<dbReference type="GeneID" id="40309429"/>
<dbReference type="Gene3D" id="3.90.226.10">
    <property type="entry name" value="2-enoyl-CoA Hydratase, Chain A, domain 1"/>
    <property type="match status" value="2"/>
</dbReference>
<evidence type="ECO:0000256" key="1">
    <source>
        <dbReference type="ARBA" id="ARBA00007039"/>
    </source>
</evidence>
<proteinExistence type="inferred from homology"/>
<dbReference type="Pfam" id="PF00574">
    <property type="entry name" value="CLP_protease"/>
    <property type="match status" value="2"/>
</dbReference>
<evidence type="ECO:0000313" key="7">
    <source>
        <dbReference type="Proteomes" id="UP000224006"/>
    </source>
</evidence>
<dbReference type="EMBL" id="NWUJ01000003">
    <property type="protein sequence ID" value="PFH36307.1"/>
    <property type="molecule type" value="Genomic_DNA"/>
</dbReference>
<feature type="coiled-coil region" evidence="3">
    <location>
        <begin position="326"/>
        <end position="353"/>
    </location>
</feature>
<protein>
    <recommendedName>
        <fullName evidence="2">ATP-dependent Clp protease proteolytic subunit</fullName>
    </recommendedName>
</protein>
<keyword evidence="7" id="KW-1185">Reference proteome</keyword>
<dbReference type="VEuPathDB" id="ToxoDB:BESB_044990"/>
<dbReference type="KEGG" id="bbes:BESB_044990"/>
<evidence type="ECO:0000256" key="2">
    <source>
        <dbReference type="RuleBase" id="RU003567"/>
    </source>
</evidence>
<dbReference type="GO" id="GO:0004252">
    <property type="term" value="F:serine-type endopeptidase activity"/>
    <property type="evidence" value="ECO:0007669"/>
    <property type="project" value="InterPro"/>
</dbReference>
<dbReference type="GO" id="GO:0004176">
    <property type="term" value="F:ATP-dependent peptidase activity"/>
    <property type="evidence" value="ECO:0007669"/>
    <property type="project" value="InterPro"/>
</dbReference>
<dbReference type="InterPro" id="IPR023562">
    <property type="entry name" value="ClpP/TepA"/>
</dbReference>
<keyword evidence="3" id="KW-0175">Coiled coil</keyword>
<dbReference type="Proteomes" id="UP000224006">
    <property type="component" value="Chromosome III"/>
</dbReference>
<name>A0A2A9ML00_BESBE</name>
<gene>
    <name evidence="6" type="ORF">BESB_044990</name>
</gene>
<reference evidence="6 7" key="1">
    <citation type="submission" date="2017-09" db="EMBL/GenBank/DDBJ databases">
        <title>Genome sequencing of Besnoitia besnoiti strain Bb-Ger1.</title>
        <authorList>
            <person name="Schares G."/>
            <person name="Venepally P."/>
            <person name="Lorenzi H.A."/>
        </authorList>
    </citation>
    <scope>NUCLEOTIDE SEQUENCE [LARGE SCALE GENOMIC DNA]</scope>
    <source>
        <strain evidence="6 7">Bb-Ger1</strain>
    </source>
</reference>
<dbReference type="GO" id="GO:0006515">
    <property type="term" value="P:protein quality control for misfolded or incompletely synthesized proteins"/>
    <property type="evidence" value="ECO:0007669"/>
    <property type="project" value="TreeGrafter"/>
</dbReference>
<dbReference type="GO" id="GO:0009368">
    <property type="term" value="C:endopeptidase Clp complex"/>
    <property type="evidence" value="ECO:0007669"/>
    <property type="project" value="TreeGrafter"/>
</dbReference>
<dbReference type="PANTHER" id="PTHR10381">
    <property type="entry name" value="ATP-DEPENDENT CLP PROTEASE PROTEOLYTIC SUBUNIT"/>
    <property type="match status" value="1"/>
</dbReference>
<evidence type="ECO:0000256" key="4">
    <source>
        <dbReference type="SAM" id="MobiDB-lite"/>
    </source>
</evidence>
<comment type="similarity">
    <text evidence="1 2">Belongs to the peptidase S14 family.</text>
</comment>
<evidence type="ECO:0000256" key="5">
    <source>
        <dbReference type="SAM" id="SignalP"/>
    </source>
</evidence>
<accession>A0A2A9ML00</accession>
<feature type="region of interest" description="Disordered" evidence="4">
    <location>
        <begin position="364"/>
        <end position="428"/>
    </location>
</feature>
<feature type="signal peptide" evidence="5">
    <location>
        <begin position="1"/>
        <end position="28"/>
    </location>
</feature>
<dbReference type="InterPro" id="IPR001907">
    <property type="entry name" value="ClpP"/>
</dbReference>
<dbReference type="AlphaFoldDB" id="A0A2A9ML00"/>
<dbReference type="GO" id="GO:0051117">
    <property type="term" value="F:ATPase binding"/>
    <property type="evidence" value="ECO:0007669"/>
    <property type="project" value="TreeGrafter"/>
</dbReference>